<dbReference type="EMBL" id="CP006979">
    <property type="protein sequence ID" value="AHC91039.1"/>
    <property type="molecule type" value="Genomic_DNA"/>
</dbReference>
<name>V9V668_9PSED</name>
<dbReference type="HOGENOM" id="CLU_2668296_0_0_6"/>
<evidence type="ECO:0000313" key="1">
    <source>
        <dbReference type="EMBL" id="AHC91039.1"/>
    </source>
</evidence>
<organism evidence="1 2">
    <name type="scientific">Pseudomonas monteilii SB3101</name>
    <dbReference type="NCBI Taxonomy" id="1435058"/>
    <lineage>
        <taxon>Bacteria</taxon>
        <taxon>Pseudomonadati</taxon>
        <taxon>Pseudomonadota</taxon>
        <taxon>Gammaproteobacteria</taxon>
        <taxon>Pseudomonadales</taxon>
        <taxon>Pseudomonadaceae</taxon>
        <taxon>Pseudomonas</taxon>
    </lineage>
</organism>
<dbReference type="AlphaFoldDB" id="V9V668"/>
<accession>V9V668</accession>
<gene>
    <name evidence="1" type="ORF">X970_07170</name>
</gene>
<sequence length="75" mass="8427">MRLHSFKRREPACEAIIRMNPCNRPFGDFPVGRGFYEVSQGMQINLTNHSVIENIEVGMALGKLIAMLHEALAKA</sequence>
<reference evidence="1 2" key="1">
    <citation type="submission" date="2013-12" db="EMBL/GenBank/DDBJ databases">
        <title>Complete Genomes of Pseudomonas monteilii SB3078 and SB3101, two Benzene, Toluene and Ethylbenzene Degrading Bacteria used for Bioaugmentation.</title>
        <authorList>
            <person name="Dueholm M.S."/>
            <person name="Albertsen M."/>
            <person name="D'Imperio S."/>
            <person name="Tale V.P."/>
            <person name="Lewis D."/>
            <person name="Nilsen P.H."/>
            <person name="Nielsen J.L."/>
        </authorList>
    </citation>
    <scope>NUCLEOTIDE SEQUENCE [LARGE SCALE GENOMIC DNA]</scope>
    <source>
        <strain evidence="1 2">SB3101</strain>
    </source>
</reference>
<dbReference type="KEGG" id="pmot:X970_07170"/>
<evidence type="ECO:0000313" key="2">
    <source>
        <dbReference type="Proteomes" id="UP000018660"/>
    </source>
</evidence>
<proteinExistence type="predicted"/>
<dbReference type="Proteomes" id="UP000018660">
    <property type="component" value="Chromosome"/>
</dbReference>
<protein>
    <submittedName>
        <fullName evidence="1">Uncharacterized protein</fullName>
    </submittedName>
</protein>